<reference evidence="1 2" key="1">
    <citation type="journal article" date="2019" name="Extremophiles">
        <title>Biogeography of thermophiles and predominance of Thermus scotoductus in domestic water heaters.</title>
        <authorList>
            <person name="Wilpiszeski R.L."/>
            <person name="Zhang Z."/>
            <person name="House C.H."/>
        </authorList>
    </citation>
    <scope>NUCLEOTIDE SEQUENCE [LARGE SCALE GENOMIC DNA]</scope>
    <source>
        <strain evidence="1 2">16_S16</strain>
    </source>
</reference>
<organism evidence="1 2">
    <name type="scientific">Thermus scotoductus</name>
    <dbReference type="NCBI Taxonomy" id="37636"/>
    <lineage>
        <taxon>Bacteria</taxon>
        <taxon>Thermotogati</taxon>
        <taxon>Deinococcota</taxon>
        <taxon>Deinococci</taxon>
        <taxon>Thermales</taxon>
        <taxon>Thermaceae</taxon>
        <taxon>Thermus</taxon>
    </lineage>
</organism>
<evidence type="ECO:0000313" key="1">
    <source>
        <dbReference type="EMBL" id="RTI02771.1"/>
    </source>
</evidence>
<dbReference type="EMBL" id="PEMH01000041">
    <property type="protein sequence ID" value="RTI02771.1"/>
    <property type="molecule type" value="Genomic_DNA"/>
</dbReference>
<evidence type="ECO:0000313" key="2">
    <source>
        <dbReference type="Proteomes" id="UP000288347"/>
    </source>
</evidence>
<proteinExistence type="predicted"/>
<name>A0A430UJ66_THESC</name>
<accession>A0A430UJ66</accession>
<gene>
    <name evidence="1" type="ORF">CSW29_01890</name>
</gene>
<sequence>MKGEFSPQAFGPELAEKYRQAPWEALQDFARKVLELALKRLGGADPTPLLKEVGQALGQEREALVLAEALREYLGRRPPTRETLGKEVHLLSIGAEPLALKVGQTVLSLRPRNAPSGDPQEDVLYVGQAGEVPQRLKDLLVYRLSEGTVILAREGRRLAYLVMENP</sequence>
<dbReference type="AlphaFoldDB" id="A0A430UJ66"/>
<dbReference type="Proteomes" id="UP000288347">
    <property type="component" value="Unassembled WGS sequence"/>
</dbReference>
<protein>
    <submittedName>
        <fullName evidence="1">Uncharacterized protein</fullName>
    </submittedName>
</protein>
<comment type="caution">
    <text evidence="1">The sequence shown here is derived from an EMBL/GenBank/DDBJ whole genome shotgun (WGS) entry which is preliminary data.</text>
</comment>